<dbReference type="SUPFAM" id="SSF55781">
    <property type="entry name" value="GAF domain-like"/>
    <property type="match status" value="1"/>
</dbReference>
<evidence type="ECO:0000256" key="4">
    <source>
        <dbReference type="ARBA" id="ARBA00022563"/>
    </source>
</evidence>
<dbReference type="Pfam" id="PF08447">
    <property type="entry name" value="PAS_3"/>
    <property type="match status" value="1"/>
</dbReference>
<evidence type="ECO:0000256" key="12">
    <source>
        <dbReference type="ARBA" id="ARBA00023268"/>
    </source>
</evidence>
<dbReference type="InterPro" id="IPR020631">
    <property type="entry name" value="THF_DH/CycHdrlase_NAD-bd_dom"/>
</dbReference>
<dbReference type="InterPro" id="IPR013655">
    <property type="entry name" value="PAS_fold_3"/>
</dbReference>
<dbReference type="EC" id="3.5.4.9" evidence="13"/>
<evidence type="ECO:0000256" key="10">
    <source>
        <dbReference type="ARBA" id="ARBA00023102"/>
    </source>
</evidence>
<feature type="binding site" evidence="13">
    <location>
        <begin position="167"/>
        <end position="169"/>
    </location>
    <ligand>
        <name>NADP(+)</name>
        <dbReference type="ChEBI" id="CHEBI:58349"/>
    </ligand>
</feature>
<keyword evidence="11 13" id="KW-0486">Methionine biosynthesis</keyword>
<feature type="binding site" evidence="13">
    <location>
        <position position="192"/>
    </location>
    <ligand>
        <name>NADP(+)</name>
        <dbReference type="ChEBI" id="CHEBI:58349"/>
    </ligand>
</feature>
<dbReference type="Gene3D" id="3.40.50.720">
    <property type="entry name" value="NAD(P)-binding Rossmann-like Domain"/>
    <property type="match status" value="1"/>
</dbReference>
<dbReference type="InterPro" id="IPR020630">
    <property type="entry name" value="THF_DH/CycHdrlase_cat_dom"/>
</dbReference>
<dbReference type="SMART" id="SM00065">
    <property type="entry name" value="GAF"/>
    <property type="match status" value="1"/>
</dbReference>
<evidence type="ECO:0000256" key="2">
    <source>
        <dbReference type="ARBA" id="ARBA00004777"/>
    </source>
</evidence>
<dbReference type="UniPathway" id="UPA00193"/>
<feature type="coiled-coil region" evidence="14">
    <location>
        <begin position="375"/>
        <end position="409"/>
    </location>
</feature>
<comment type="pathway">
    <text evidence="2 13">One-carbon metabolism; tetrahydrofolate interconversion.</text>
</comment>
<dbReference type="InterPro" id="IPR005467">
    <property type="entry name" value="His_kinase_dom"/>
</dbReference>
<dbReference type="GO" id="GO:0035999">
    <property type="term" value="P:tetrahydrofolate interconversion"/>
    <property type="evidence" value="ECO:0007669"/>
    <property type="project" value="UniProtKB-UniRule"/>
</dbReference>
<evidence type="ECO:0000256" key="9">
    <source>
        <dbReference type="ARBA" id="ARBA00023002"/>
    </source>
</evidence>
<dbReference type="GO" id="GO:0000105">
    <property type="term" value="P:L-histidine biosynthetic process"/>
    <property type="evidence" value="ECO:0007669"/>
    <property type="project" value="UniProtKB-KW"/>
</dbReference>
<dbReference type="HAMAP" id="MF_01576">
    <property type="entry name" value="THF_DHG_CYH"/>
    <property type="match status" value="1"/>
</dbReference>
<dbReference type="EC" id="1.5.1.5" evidence="13"/>
<dbReference type="Pfam" id="PF02518">
    <property type="entry name" value="HATPase_c"/>
    <property type="match status" value="1"/>
</dbReference>
<evidence type="ECO:0000259" key="15">
    <source>
        <dbReference type="PROSITE" id="PS50109"/>
    </source>
</evidence>
<dbReference type="InterPro" id="IPR036291">
    <property type="entry name" value="NAD(P)-bd_dom_sf"/>
</dbReference>
<keyword evidence="4 13" id="KW-0554">One-carbon metabolism</keyword>
<dbReference type="InterPro" id="IPR036097">
    <property type="entry name" value="HisK_dim/P_sf"/>
</dbReference>
<name>A0A2W7C274_9HYPH</name>
<evidence type="ECO:0000313" key="17">
    <source>
        <dbReference type="EMBL" id="PZV37172.1"/>
    </source>
</evidence>
<dbReference type="Gene3D" id="3.30.450.20">
    <property type="entry name" value="PAS domain"/>
    <property type="match status" value="1"/>
</dbReference>
<keyword evidence="6 13" id="KW-0658">Purine biosynthesis</keyword>
<dbReference type="SUPFAM" id="SSF55785">
    <property type="entry name" value="PYP-like sensor domain (PAS domain)"/>
    <property type="match status" value="1"/>
</dbReference>
<evidence type="ECO:0000256" key="8">
    <source>
        <dbReference type="ARBA" id="ARBA00022857"/>
    </source>
</evidence>
<dbReference type="PRINTS" id="PR00085">
    <property type="entry name" value="THFDHDRGNASE"/>
</dbReference>
<dbReference type="PROSITE" id="PS50109">
    <property type="entry name" value="HIS_KIN"/>
    <property type="match status" value="1"/>
</dbReference>
<dbReference type="SUPFAM" id="SSF53223">
    <property type="entry name" value="Aminoacid dehydrogenase-like, N-terminal domain"/>
    <property type="match status" value="1"/>
</dbReference>
<comment type="function">
    <text evidence="13">Catalyzes the oxidation of 5,10-methylenetetrahydrofolate to 5,10-methenyltetrahydrofolate and then the hydrolysis of 5,10-methenyltetrahydrofolate to 10-formyltetrahydrofolate.</text>
</comment>
<dbReference type="InterPro" id="IPR003594">
    <property type="entry name" value="HATPase_dom"/>
</dbReference>
<dbReference type="SMART" id="SM00086">
    <property type="entry name" value="PAC"/>
    <property type="match status" value="1"/>
</dbReference>
<comment type="caution">
    <text evidence="17">The sequence shown here is derived from an EMBL/GenBank/DDBJ whole genome shotgun (WGS) entry which is preliminary data.</text>
</comment>
<dbReference type="Gene3D" id="3.30.450.40">
    <property type="match status" value="1"/>
</dbReference>
<dbReference type="GO" id="GO:0000155">
    <property type="term" value="F:phosphorelay sensor kinase activity"/>
    <property type="evidence" value="ECO:0007669"/>
    <property type="project" value="InterPro"/>
</dbReference>
<keyword evidence="9 13" id="KW-0560">Oxidoreductase</keyword>
<dbReference type="SUPFAM" id="SSF51735">
    <property type="entry name" value="NAD(P)-binding Rossmann-fold domains"/>
    <property type="match status" value="1"/>
</dbReference>
<dbReference type="Pfam" id="PF00763">
    <property type="entry name" value="THF_DHG_CYH"/>
    <property type="match status" value="1"/>
</dbReference>
<keyword evidence="10 13" id="KW-0368">Histidine biosynthesis</keyword>
<comment type="similarity">
    <text evidence="13">Belongs to the tetrahydrofolate dehydrogenase/cyclohydrolase family.</text>
</comment>
<dbReference type="Gene3D" id="2.10.70.100">
    <property type="match status" value="1"/>
</dbReference>
<dbReference type="PROSITE" id="PS00767">
    <property type="entry name" value="THF_DHG_CYH_2"/>
    <property type="match status" value="1"/>
</dbReference>
<reference evidence="18" key="1">
    <citation type="submission" date="2017-03" db="EMBL/GenBank/DDBJ databases">
        <authorList>
            <person name="Safronova V.I."/>
            <person name="Sazanova A.L."/>
            <person name="Chirak E.R."/>
        </authorList>
    </citation>
    <scope>NUCLEOTIDE SEQUENCE [LARGE SCALE GENOMIC DNA]</scope>
    <source>
        <strain evidence="18">Ach-343</strain>
    </source>
</reference>
<keyword evidence="5 13" id="KW-0028">Amino-acid biosynthesis</keyword>
<dbReference type="SMART" id="SM00387">
    <property type="entry name" value="HATPase_c"/>
    <property type="match status" value="1"/>
</dbReference>
<evidence type="ECO:0000256" key="5">
    <source>
        <dbReference type="ARBA" id="ARBA00022605"/>
    </source>
</evidence>
<dbReference type="InterPro" id="IPR001610">
    <property type="entry name" value="PAC"/>
</dbReference>
<dbReference type="FunFam" id="3.40.50.720:FF:000006">
    <property type="entry name" value="Bifunctional protein FolD"/>
    <property type="match status" value="1"/>
</dbReference>
<evidence type="ECO:0000256" key="13">
    <source>
        <dbReference type="HAMAP-Rule" id="MF_01576"/>
    </source>
</evidence>
<dbReference type="Pfam" id="PF00512">
    <property type="entry name" value="HisKA"/>
    <property type="match status" value="1"/>
</dbReference>
<dbReference type="SUPFAM" id="SSF55874">
    <property type="entry name" value="ATPase domain of HSP90 chaperone/DNA topoisomerase II/histidine kinase"/>
    <property type="match status" value="1"/>
</dbReference>
<feature type="domain" description="Histidine kinase" evidence="15">
    <location>
        <begin position="544"/>
        <end position="760"/>
    </location>
</feature>
<comment type="catalytic activity">
    <reaction evidence="13">
        <text>(6R)-5,10-methylene-5,6,7,8-tetrahydrofolate + NADP(+) = (6R)-5,10-methenyltetrahydrofolate + NADPH</text>
        <dbReference type="Rhea" id="RHEA:22812"/>
        <dbReference type="ChEBI" id="CHEBI:15636"/>
        <dbReference type="ChEBI" id="CHEBI:57455"/>
        <dbReference type="ChEBI" id="CHEBI:57783"/>
        <dbReference type="ChEBI" id="CHEBI:58349"/>
        <dbReference type="EC" id="1.5.1.5"/>
    </reaction>
</comment>
<comment type="catalytic activity">
    <reaction evidence="13">
        <text>(6R)-5,10-methenyltetrahydrofolate + H2O = (6R)-10-formyltetrahydrofolate + H(+)</text>
        <dbReference type="Rhea" id="RHEA:23700"/>
        <dbReference type="ChEBI" id="CHEBI:15377"/>
        <dbReference type="ChEBI" id="CHEBI:15378"/>
        <dbReference type="ChEBI" id="CHEBI:57455"/>
        <dbReference type="ChEBI" id="CHEBI:195366"/>
        <dbReference type="EC" id="3.5.4.9"/>
    </reaction>
</comment>
<dbReference type="Gene3D" id="3.40.50.10860">
    <property type="entry name" value="Leucine Dehydrogenase, chain A, domain 1"/>
    <property type="match status" value="1"/>
</dbReference>
<dbReference type="Gene3D" id="1.10.287.130">
    <property type="match status" value="1"/>
</dbReference>
<dbReference type="EMBL" id="MZXV01000034">
    <property type="protein sequence ID" value="PZV37172.1"/>
    <property type="molecule type" value="Genomic_DNA"/>
</dbReference>
<keyword evidence="8 13" id="KW-0521">NADP</keyword>
<protein>
    <recommendedName>
        <fullName evidence="13">Bifunctional protein FolD</fullName>
    </recommendedName>
    <domain>
        <recommendedName>
            <fullName evidence="13">Methylenetetrahydrofolate dehydrogenase</fullName>
            <ecNumber evidence="13">1.5.1.5</ecNumber>
        </recommendedName>
    </domain>
    <domain>
        <recommendedName>
            <fullName evidence="13">Methenyltetrahydrofolate cyclohydrolase</fullName>
            <ecNumber evidence="13">3.5.4.9</ecNumber>
        </recommendedName>
    </domain>
</protein>
<dbReference type="PANTHER" id="PTHR48099:SF5">
    <property type="entry name" value="C-1-TETRAHYDROFOLATE SYNTHASE, CYTOPLASMIC"/>
    <property type="match status" value="1"/>
</dbReference>
<dbReference type="GO" id="GO:0009086">
    <property type="term" value="P:methionine biosynthetic process"/>
    <property type="evidence" value="ECO:0007669"/>
    <property type="project" value="UniProtKB-KW"/>
</dbReference>
<dbReference type="GO" id="GO:0004477">
    <property type="term" value="F:methenyltetrahydrofolate cyclohydrolase activity"/>
    <property type="evidence" value="ECO:0007669"/>
    <property type="project" value="UniProtKB-UniRule"/>
</dbReference>
<organism evidence="17 18">
    <name type="scientific">Mesorhizobium kowhaii</name>
    <dbReference type="NCBI Taxonomy" id="1300272"/>
    <lineage>
        <taxon>Bacteria</taxon>
        <taxon>Pseudomonadati</taxon>
        <taxon>Pseudomonadota</taxon>
        <taxon>Alphaproteobacteria</taxon>
        <taxon>Hyphomicrobiales</taxon>
        <taxon>Phyllobacteriaceae</taxon>
        <taxon>Mesorhizobium</taxon>
    </lineage>
</organism>
<evidence type="ECO:0000256" key="14">
    <source>
        <dbReference type="SAM" id="Coils"/>
    </source>
</evidence>
<feature type="binding site" evidence="13">
    <location>
        <position position="233"/>
    </location>
    <ligand>
        <name>NADP(+)</name>
        <dbReference type="ChEBI" id="CHEBI:58349"/>
    </ligand>
</feature>
<dbReference type="NCBIfam" id="NF010785">
    <property type="entry name" value="PRK14188.1"/>
    <property type="match status" value="1"/>
</dbReference>
<dbReference type="InterPro" id="IPR003661">
    <property type="entry name" value="HisK_dim/P_dom"/>
</dbReference>
<dbReference type="GO" id="GO:0005829">
    <property type="term" value="C:cytosol"/>
    <property type="evidence" value="ECO:0007669"/>
    <property type="project" value="TreeGrafter"/>
</dbReference>
<dbReference type="InterPro" id="IPR046346">
    <property type="entry name" value="Aminoacid_DH-like_N_sf"/>
</dbReference>
<feature type="domain" description="PAC" evidence="16">
    <location>
        <begin position="473"/>
        <end position="524"/>
    </location>
</feature>
<dbReference type="InterPro" id="IPR029016">
    <property type="entry name" value="GAF-like_dom_sf"/>
</dbReference>
<dbReference type="InterPro" id="IPR020867">
    <property type="entry name" value="THF_DH/CycHdrlase_CS"/>
</dbReference>
<dbReference type="Proteomes" id="UP000248616">
    <property type="component" value="Unassembled WGS sequence"/>
</dbReference>
<keyword evidence="14" id="KW-0175">Coiled coil</keyword>
<dbReference type="FunFam" id="3.30.450.20:FF:000088">
    <property type="entry name" value="Sensory transduction histidine kinase"/>
    <property type="match status" value="1"/>
</dbReference>
<dbReference type="GO" id="GO:0004488">
    <property type="term" value="F:methylenetetrahydrofolate dehydrogenase (NADP+) activity"/>
    <property type="evidence" value="ECO:0007669"/>
    <property type="project" value="UniProtKB-UniRule"/>
</dbReference>
<dbReference type="NCBIfam" id="TIGR00229">
    <property type="entry name" value="sensory_box"/>
    <property type="match status" value="1"/>
</dbReference>
<evidence type="ECO:0000259" key="16">
    <source>
        <dbReference type="PROSITE" id="PS50113"/>
    </source>
</evidence>
<dbReference type="GO" id="GO:0006164">
    <property type="term" value="P:purine nucleotide biosynthetic process"/>
    <property type="evidence" value="ECO:0007669"/>
    <property type="project" value="UniProtKB-KW"/>
</dbReference>
<sequence length="764" mass="82651">MTAHIIDGNAIAAEVRREVATGVTSLLAAGGEQPGLAVVLVGNDPASHVYVANKVRQTDTVGMRSFRYDLPADVSERDLLSLIGRLNADDAIHGILVQFPLPQHIDSRRVVATINPEKDVDGFNPLNVGRVATGMMDVLTPCTPLGVMRLIRSVHDDIAGLGALVIGASNVVGRPMAQLLLEAQCTVSIAHIRTTDLAARCRQADILVVATGVPDLIRGADVKPGATVIDVGITRVDQPSGKSRLVGDVIFDEAVKVAGAITPVPGGVGPMTIACLMANTLSAARAAAARAVSALHYVIRTRESVGLDDASVRNLYSDDEYVRQKHPRSVLCLPVVKQTKLVGALYLENNLTPYAFTPDRVAVLEASQAAISLENTRLYSEVQRENTERKRAEEELRRSDAYLAEAQRLSRTGSFGWNVATGEIIWSDETFRIFDYDKAPSVTVDMVVQRTHPDDRAAVQQTIDRAARDGKDFSHEYRLLMPDGSVRYIQAVAHATKDAPRHVEFVGAVTDVTATRRAEEALRQSQAELAHVTRLTTLGELTASIAHEVNQPLATIVTNGEVCLRWLAREVPDLAEVREALRDMISNGRRAGGIIQRLRALSKRTETQKVGLDINNAISEMIPLVHQEALGRRVSLRLELAPALPAVLGDRVQLQQVIINLIVNGIEAMAPVTDRSRDLVVRSQLDDSGQVLVAVEDSGVGIDPGNAKQIFNAFFTTKPSGMGMGLSICRSIIENHGGKLWATRNAGPGATFQFALQPHQEPRS</sequence>
<dbReference type="Pfam" id="PF02882">
    <property type="entry name" value="THF_DHG_CYH_C"/>
    <property type="match status" value="1"/>
</dbReference>
<gene>
    <name evidence="13" type="primary">folD</name>
    <name evidence="17" type="ORF">B5V02_17640</name>
</gene>
<dbReference type="Pfam" id="PF01590">
    <property type="entry name" value="GAF"/>
    <property type="match status" value="1"/>
</dbReference>
<dbReference type="CDD" id="cd00082">
    <property type="entry name" value="HisKA"/>
    <property type="match status" value="1"/>
</dbReference>
<accession>A0A2W7C274</accession>
<dbReference type="PROSITE" id="PS50113">
    <property type="entry name" value="PAC"/>
    <property type="match status" value="1"/>
</dbReference>
<comment type="catalytic activity">
    <reaction evidence="1">
        <text>ATP + protein L-histidine = ADP + protein N-phospho-L-histidine.</text>
        <dbReference type="EC" id="2.7.13.3"/>
    </reaction>
</comment>
<evidence type="ECO:0000256" key="11">
    <source>
        <dbReference type="ARBA" id="ARBA00023167"/>
    </source>
</evidence>
<dbReference type="FunFam" id="3.40.50.10860:FF:000005">
    <property type="entry name" value="C-1-tetrahydrofolate synthase, cytoplasmic, putative"/>
    <property type="match status" value="1"/>
</dbReference>
<keyword evidence="12 13" id="KW-0511">Multifunctional enzyme</keyword>
<evidence type="ECO:0000256" key="6">
    <source>
        <dbReference type="ARBA" id="ARBA00022755"/>
    </source>
</evidence>
<dbReference type="InterPro" id="IPR003018">
    <property type="entry name" value="GAF"/>
</dbReference>
<dbReference type="PANTHER" id="PTHR48099">
    <property type="entry name" value="C-1-TETRAHYDROFOLATE SYNTHASE, CYTOPLASMIC-RELATED"/>
    <property type="match status" value="1"/>
</dbReference>
<dbReference type="SMART" id="SM00388">
    <property type="entry name" value="HisKA"/>
    <property type="match status" value="1"/>
</dbReference>
<dbReference type="InterPro" id="IPR000014">
    <property type="entry name" value="PAS"/>
</dbReference>
<evidence type="ECO:0000256" key="1">
    <source>
        <dbReference type="ARBA" id="ARBA00000085"/>
    </source>
</evidence>
<dbReference type="InterPro" id="IPR036890">
    <property type="entry name" value="HATPase_C_sf"/>
</dbReference>
<comment type="subunit">
    <text evidence="3 13">Homodimer.</text>
</comment>
<dbReference type="AlphaFoldDB" id="A0A2W7C274"/>
<dbReference type="RefSeq" id="WP_111545489.1">
    <property type="nucleotide sequence ID" value="NZ_MZXV01000034.1"/>
</dbReference>
<evidence type="ECO:0000256" key="7">
    <source>
        <dbReference type="ARBA" id="ARBA00022801"/>
    </source>
</evidence>
<dbReference type="SUPFAM" id="SSF47384">
    <property type="entry name" value="Homodimeric domain of signal transducing histidine kinase"/>
    <property type="match status" value="1"/>
</dbReference>
<dbReference type="Gene3D" id="3.30.565.10">
    <property type="entry name" value="Histidine kinase-like ATPase, C-terminal domain"/>
    <property type="match status" value="1"/>
</dbReference>
<dbReference type="NCBIfam" id="NF008058">
    <property type="entry name" value="PRK10792.1"/>
    <property type="match status" value="1"/>
</dbReference>
<dbReference type="OrthoDB" id="9789238at2"/>
<proteinExistence type="inferred from homology"/>
<evidence type="ECO:0000313" key="18">
    <source>
        <dbReference type="Proteomes" id="UP000248616"/>
    </source>
</evidence>
<dbReference type="InterPro" id="IPR035965">
    <property type="entry name" value="PAS-like_dom_sf"/>
</dbReference>
<evidence type="ECO:0000256" key="3">
    <source>
        <dbReference type="ARBA" id="ARBA00011738"/>
    </source>
</evidence>
<keyword evidence="7 13" id="KW-0378">Hydrolase</keyword>
<dbReference type="InterPro" id="IPR000700">
    <property type="entry name" value="PAS-assoc_C"/>
</dbReference>
<dbReference type="CDD" id="cd00130">
    <property type="entry name" value="PAS"/>
    <property type="match status" value="1"/>
</dbReference>
<dbReference type="CDD" id="cd01080">
    <property type="entry name" value="NAD_bind_m-THF_DH_Cyclohyd"/>
    <property type="match status" value="1"/>
</dbReference>
<keyword evidence="18" id="KW-1185">Reference proteome</keyword>
<dbReference type="InterPro" id="IPR000672">
    <property type="entry name" value="THF_DH/CycHdrlase"/>
</dbReference>